<evidence type="ECO:0000256" key="6">
    <source>
        <dbReference type="ARBA" id="ARBA00022792"/>
    </source>
</evidence>
<comment type="caution">
    <text evidence="14">The sequence shown here is derived from an EMBL/GenBank/DDBJ whole genome shotgun (WGS) entry which is preliminary data.</text>
</comment>
<evidence type="ECO:0000256" key="13">
    <source>
        <dbReference type="SAM" id="Phobius"/>
    </source>
</evidence>
<keyword evidence="15" id="KW-1185">Reference proteome</keyword>
<keyword evidence="7" id="KW-0653">Protein transport</keyword>
<proteinExistence type="inferred from homology"/>
<evidence type="ECO:0000256" key="9">
    <source>
        <dbReference type="ARBA" id="ARBA00023010"/>
    </source>
</evidence>
<evidence type="ECO:0000256" key="5">
    <source>
        <dbReference type="ARBA" id="ARBA00022692"/>
    </source>
</evidence>
<dbReference type="Proteomes" id="UP000237438">
    <property type="component" value="Unassembled WGS sequence"/>
</dbReference>
<keyword evidence="10" id="KW-0496">Mitochondrion</keyword>
<name>A0A2S4Q0R6_9PEZI</name>
<dbReference type="Pfam" id="PF11711">
    <property type="entry name" value="Tim54"/>
    <property type="match status" value="1"/>
</dbReference>
<keyword evidence="8 13" id="KW-1133">Transmembrane helix</keyword>
<dbReference type="EMBL" id="PEDP01000059">
    <property type="protein sequence ID" value="POS87871.1"/>
    <property type="molecule type" value="Genomic_DNA"/>
</dbReference>
<dbReference type="InterPro" id="IPR021056">
    <property type="entry name" value="Mt_import_IM_translocase_Tim54"/>
</dbReference>
<sequence length="409" mass="47022">MGFGENFRPRLPSRNWMIFLSIVGSFSAAVIYDKREKKRNQLKWCKLVEHIAKQPLDSRTMPRKLSIFLQAPPQNSLRSAQDYFKEFVKPILVSSGLDWEFIQGRKEGDIREKVVDRIKNSRLSVEKRIEKDCIAQFRLRNNVKDCGDLGGDIIIGRHTWKEYIQGLHEGWLTTLIKPSELLPTLQNDDDQIGPTDNSSEILQDKGTSSGTKPAENLEKLASPLPYVEIQNYFTLPLPIETPSQLEPSVPISFPHVIGFFNTPKRIFRFLNRRKLADSIGRETAAAILSSYRPYDNFPDQTPSEFSTGNDSHYIGNNAPSLFEQQIALQDEEKDWHKSVWVQQDGEPKRPWSSPLVLDPRIATRMRKFELTPEEEEKASRIKVLEEEIEGWVKGSIRNLWRAGVTALYP</sequence>
<dbReference type="OrthoDB" id="5598305at2759"/>
<keyword evidence="5 13" id="KW-0812">Transmembrane</keyword>
<keyword evidence="9" id="KW-0811">Translocation</keyword>
<evidence type="ECO:0000256" key="3">
    <source>
        <dbReference type="ARBA" id="ARBA00020796"/>
    </source>
</evidence>
<comment type="similarity">
    <text evidence="2">Belongs to the TIM54 family.</text>
</comment>
<evidence type="ECO:0000256" key="4">
    <source>
        <dbReference type="ARBA" id="ARBA00022448"/>
    </source>
</evidence>
<comment type="subcellular location">
    <subcellularLocation>
        <location evidence="1">Mitochondrion inner membrane</location>
        <topology evidence="1">Single-pass membrane protein</topology>
    </subcellularLocation>
</comment>
<keyword evidence="6" id="KW-0999">Mitochondrion inner membrane</keyword>
<keyword evidence="11 13" id="KW-0472">Membrane</keyword>
<reference evidence="14 15" key="1">
    <citation type="submission" date="2017-10" db="EMBL/GenBank/DDBJ databases">
        <title>Development of genomic resources for the powdery mildew, Erysiphe pulchra.</title>
        <authorList>
            <person name="Wadl P.A."/>
            <person name="Mack B.M."/>
            <person name="Moore G."/>
            <person name="Beltz S.B."/>
        </authorList>
    </citation>
    <scope>NUCLEOTIDE SEQUENCE [LARGE SCALE GENOMIC DNA]</scope>
    <source>
        <strain evidence="14">Cflorida</strain>
    </source>
</reference>
<evidence type="ECO:0000256" key="10">
    <source>
        <dbReference type="ARBA" id="ARBA00023128"/>
    </source>
</evidence>
<keyword evidence="4" id="KW-0813">Transport</keyword>
<evidence type="ECO:0000256" key="1">
    <source>
        <dbReference type="ARBA" id="ARBA00004434"/>
    </source>
</evidence>
<organism evidence="14 15">
    <name type="scientific">Erysiphe pulchra</name>
    <dbReference type="NCBI Taxonomy" id="225359"/>
    <lineage>
        <taxon>Eukaryota</taxon>
        <taxon>Fungi</taxon>
        <taxon>Dikarya</taxon>
        <taxon>Ascomycota</taxon>
        <taxon>Pezizomycotina</taxon>
        <taxon>Leotiomycetes</taxon>
        <taxon>Erysiphales</taxon>
        <taxon>Erysiphaceae</taxon>
        <taxon>Erysiphe</taxon>
    </lineage>
</organism>
<accession>A0A2S4Q0R6</accession>
<evidence type="ECO:0000256" key="8">
    <source>
        <dbReference type="ARBA" id="ARBA00022989"/>
    </source>
</evidence>
<feature type="transmembrane region" description="Helical" evidence="13">
    <location>
        <begin position="16"/>
        <end position="33"/>
    </location>
</feature>
<evidence type="ECO:0000313" key="14">
    <source>
        <dbReference type="EMBL" id="POS87871.1"/>
    </source>
</evidence>
<feature type="region of interest" description="Disordered" evidence="12">
    <location>
        <begin position="186"/>
        <end position="215"/>
    </location>
</feature>
<protein>
    <recommendedName>
        <fullName evidence="3">Mitochondrial import inner membrane translocase subunit TIM54</fullName>
    </recommendedName>
</protein>
<gene>
    <name evidence="14" type="ORF">EPUL_000353</name>
</gene>
<dbReference type="GO" id="GO:0005743">
    <property type="term" value="C:mitochondrial inner membrane"/>
    <property type="evidence" value="ECO:0007669"/>
    <property type="project" value="UniProtKB-SubCell"/>
</dbReference>
<evidence type="ECO:0000256" key="12">
    <source>
        <dbReference type="SAM" id="MobiDB-lite"/>
    </source>
</evidence>
<evidence type="ECO:0000256" key="2">
    <source>
        <dbReference type="ARBA" id="ARBA00006355"/>
    </source>
</evidence>
<dbReference type="GO" id="GO:0015031">
    <property type="term" value="P:protein transport"/>
    <property type="evidence" value="ECO:0007669"/>
    <property type="project" value="UniProtKB-KW"/>
</dbReference>
<dbReference type="STRING" id="225359.A0A2S4Q0R6"/>
<feature type="compositionally biased region" description="Polar residues" evidence="12">
    <location>
        <begin position="194"/>
        <end position="211"/>
    </location>
</feature>
<evidence type="ECO:0000256" key="7">
    <source>
        <dbReference type="ARBA" id="ARBA00022927"/>
    </source>
</evidence>
<evidence type="ECO:0000313" key="15">
    <source>
        <dbReference type="Proteomes" id="UP000237438"/>
    </source>
</evidence>
<evidence type="ECO:0000256" key="11">
    <source>
        <dbReference type="ARBA" id="ARBA00023136"/>
    </source>
</evidence>
<dbReference type="AlphaFoldDB" id="A0A2S4Q0R6"/>